<sequence>MEIRRKDLAVMDKRINQFMEMRKLCILQNSYTSLYKKYVLEGRKVFYRGYACPEIQFWTTDEIKYFKIFYIGHQGERKEVIFKENQLISICEDRFTGSLYINDDTILSRSVSPREVSYFLRNVFPVICKKDENFYIGKIRYGGYKTYKKDDEPIYYASIEVGSLLGMSNSEVLTRDRPSRIPEELKLYCSYKNGKMVYDVEKSNIIDIRVVNDTLTYLLLICDHSIIERLSLDYLTDPIK</sequence>
<accession>A0A3E2B228</accession>
<dbReference type="GeneID" id="97995941"/>
<dbReference type="Proteomes" id="UP000260649">
    <property type="component" value="Unassembled WGS sequence"/>
</dbReference>
<gene>
    <name evidence="1" type="ORF">DV520_09375</name>
</gene>
<evidence type="ECO:0000313" key="2">
    <source>
        <dbReference type="Proteomes" id="UP000260649"/>
    </source>
</evidence>
<reference evidence="1 2" key="1">
    <citation type="submission" date="2018-07" db="EMBL/GenBank/DDBJ databases">
        <title>GABA Modulating Bacteria of the Human Gut Microbiota.</title>
        <authorList>
            <person name="Strandwitz P."/>
            <person name="Kim K.H."/>
            <person name="Terekhova D."/>
            <person name="Liu J.K."/>
            <person name="Sharma A."/>
            <person name="Levering J."/>
            <person name="Mcdonald D."/>
            <person name="Dietrich D."/>
            <person name="Ramadhar T.R."/>
            <person name="Lekbua A."/>
            <person name="Mroue N."/>
            <person name="Liston C."/>
            <person name="Stewart E.J."/>
            <person name="Dubin M.J."/>
            <person name="Zengler K."/>
            <person name="Knight R."/>
            <person name="Gilbert J.A."/>
            <person name="Clardy J."/>
            <person name="Lewis K."/>
        </authorList>
    </citation>
    <scope>NUCLEOTIDE SEQUENCE [LARGE SCALE GENOMIC DNA]</scope>
    <source>
        <strain evidence="1 2">KLE1738</strain>
    </source>
</reference>
<evidence type="ECO:0000313" key="1">
    <source>
        <dbReference type="EMBL" id="RFT06098.1"/>
    </source>
</evidence>
<keyword evidence="2" id="KW-1185">Reference proteome</keyword>
<name>A0A3E2B228_9FIRM</name>
<dbReference type="RefSeq" id="WP_117142551.1">
    <property type="nucleotide sequence ID" value="NZ_CAKXKJ010000008.1"/>
</dbReference>
<dbReference type="EMBL" id="QQRQ01000017">
    <property type="protein sequence ID" value="RFT06098.1"/>
    <property type="molecule type" value="Genomic_DNA"/>
</dbReference>
<dbReference type="OrthoDB" id="9805976at2"/>
<organism evidence="1 2">
    <name type="scientific">Evtepia gabavorous</name>
    <dbReference type="NCBI Taxonomy" id="2211183"/>
    <lineage>
        <taxon>Bacteria</taxon>
        <taxon>Bacillati</taxon>
        <taxon>Bacillota</taxon>
        <taxon>Clostridia</taxon>
        <taxon>Eubacteriales</taxon>
        <taxon>Evtepia</taxon>
    </lineage>
</organism>
<dbReference type="AlphaFoldDB" id="A0A3E2B228"/>
<proteinExistence type="predicted"/>
<protein>
    <submittedName>
        <fullName evidence="1">Uncharacterized protein</fullName>
    </submittedName>
</protein>
<comment type="caution">
    <text evidence="1">The sequence shown here is derived from an EMBL/GenBank/DDBJ whole genome shotgun (WGS) entry which is preliminary data.</text>
</comment>